<evidence type="ECO:0000259" key="3">
    <source>
        <dbReference type="Pfam" id="PF07687"/>
    </source>
</evidence>
<dbReference type="PIRSF" id="PIRSF037227">
    <property type="entry name" value="Aminobenzoyl-glu_utiliz_pB"/>
    <property type="match status" value="1"/>
</dbReference>
<dbReference type="InterPro" id="IPR036264">
    <property type="entry name" value="Bact_exopeptidase_dim_dom"/>
</dbReference>
<dbReference type="GO" id="GO:0046657">
    <property type="term" value="P:folic acid catabolic process"/>
    <property type="evidence" value="ECO:0007669"/>
    <property type="project" value="TreeGrafter"/>
</dbReference>
<name>A0A379MZ77_9PROT</name>
<evidence type="ECO:0000256" key="2">
    <source>
        <dbReference type="SAM" id="MobiDB-lite"/>
    </source>
</evidence>
<reference evidence="4 5" key="1">
    <citation type="submission" date="2018-06" db="EMBL/GenBank/DDBJ databases">
        <authorList>
            <consortium name="Pathogen Informatics"/>
            <person name="Doyle S."/>
        </authorList>
    </citation>
    <scope>NUCLEOTIDE SEQUENCE [LARGE SCALE GENOMIC DNA]</scope>
    <source>
        <strain evidence="4 5">NCTC13291</strain>
    </source>
</reference>
<proteinExistence type="predicted"/>
<dbReference type="InterPro" id="IPR017145">
    <property type="entry name" value="Aminobenzoyl-glu_utiliz_pB"/>
</dbReference>
<dbReference type="AlphaFoldDB" id="A0A379MZ77"/>
<feature type="region of interest" description="Disordered" evidence="2">
    <location>
        <begin position="1"/>
        <end position="35"/>
    </location>
</feature>
<dbReference type="Pfam" id="PF07687">
    <property type="entry name" value="M20_dimer"/>
    <property type="match status" value="1"/>
</dbReference>
<accession>A0A379MZ77</accession>
<dbReference type="GO" id="GO:0016805">
    <property type="term" value="F:dipeptidase activity"/>
    <property type="evidence" value="ECO:0007669"/>
    <property type="project" value="TreeGrafter"/>
</dbReference>
<dbReference type="Pfam" id="PF01546">
    <property type="entry name" value="Peptidase_M20"/>
    <property type="match status" value="1"/>
</dbReference>
<dbReference type="InterPro" id="IPR002933">
    <property type="entry name" value="Peptidase_M20"/>
</dbReference>
<evidence type="ECO:0000313" key="4">
    <source>
        <dbReference type="EMBL" id="SUE39005.1"/>
    </source>
</evidence>
<dbReference type="InterPro" id="IPR017439">
    <property type="entry name" value="Amidohydrolase"/>
</dbReference>
<dbReference type="Gene3D" id="3.30.70.360">
    <property type="match status" value="1"/>
</dbReference>
<feature type="domain" description="Peptidase M20 dimerisation" evidence="3">
    <location>
        <begin position="220"/>
        <end position="310"/>
    </location>
</feature>
<evidence type="ECO:0000313" key="5">
    <source>
        <dbReference type="Proteomes" id="UP000254919"/>
    </source>
</evidence>
<dbReference type="PANTHER" id="PTHR30575:SF0">
    <property type="entry name" value="XAA-ARG DIPEPTIDASE"/>
    <property type="match status" value="1"/>
</dbReference>
<dbReference type="NCBIfam" id="TIGR01891">
    <property type="entry name" value="amidohydrolases"/>
    <property type="match status" value="1"/>
</dbReference>
<organism evidence="4 5">
    <name type="scientific">Roseomonas mucosa</name>
    <dbReference type="NCBI Taxonomy" id="207340"/>
    <lineage>
        <taxon>Bacteria</taxon>
        <taxon>Pseudomonadati</taxon>
        <taxon>Pseudomonadota</taxon>
        <taxon>Alphaproteobacteria</taxon>
        <taxon>Acetobacterales</taxon>
        <taxon>Roseomonadaceae</taxon>
        <taxon>Roseomonas</taxon>
    </lineage>
</organism>
<dbReference type="FunFam" id="3.30.70.360:FF:000004">
    <property type="entry name" value="Peptidase M20 domain-containing protein 2"/>
    <property type="match status" value="1"/>
</dbReference>
<dbReference type="SUPFAM" id="SSF55031">
    <property type="entry name" value="Bacterial exopeptidase dimerisation domain"/>
    <property type="match status" value="1"/>
</dbReference>
<dbReference type="GO" id="GO:0005737">
    <property type="term" value="C:cytoplasm"/>
    <property type="evidence" value="ECO:0007669"/>
    <property type="project" value="TreeGrafter"/>
</dbReference>
<dbReference type="GO" id="GO:0071713">
    <property type="term" value="F:para-aminobenzoyl-glutamate hydrolase activity"/>
    <property type="evidence" value="ECO:0007669"/>
    <property type="project" value="TreeGrafter"/>
</dbReference>
<dbReference type="Proteomes" id="UP000254919">
    <property type="component" value="Unassembled WGS sequence"/>
</dbReference>
<keyword evidence="1" id="KW-0378">Hydrolase</keyword>
<protein>
    <submittedName>
        <fullName evidence="4">Aminobenzoyl-glutamate utilization protein B</fullName>
    </submittedName>
</protein>
<dbReference type="CDD" id="cd05673">
    <property type="entry name" value="M20_Acy1L2_AbgB"/>
    <property type="match status" value="1"/>
</dbReference>
<gene>
    <name evidence="4" type="primary">abgB_2</name>
    <name evidence="4" type="ORF">NCTC13291_01012</name>
</gene>
<dbReference type="InterPro" id="IPR011650">
    <property type="entry name" value="Peptidase_M20_dimer"/>
</dbReference>
<evidence type="ECO:0000256" key="1">
    <source>
        <dbReference type="ARBA" id="ARBA00022801"/>
    </source>
</evidence>
<dbReference type="Gene3D" id="3.40.630.10">
    <property type="entry name" value="Zn peptidases"/>
    <property type="match status" value="2"/>
</dbReference>
<sequence>MPPARPPGLDSHPPHRHDDGTPTPLTEETPDMRNTPRIWQLVDAKRDEMIALADRVWETPEPLYTERRSAAAHVEALEQQGFRVEAGVAGIPTAIMAEAGEGGPVIAILGEYDALPGLSQQAGIAEPKPVEGQNGAGHGCGHNLLGAGALFAATAVKDWLAERGIQGRVRYYGCPAEEGGAGKTFMVRAGLFDDADIAITWHPDSFAGVAPAIALANTRVDFTFTGRASHAAAAPELGRSALDAVELMNVGVNYMREHMNSEARVHYAILDAGGIAPNVVQPRAKVRYAIRNTDVAGMRALFERVRKIAQGAALMTETTLAVKVVSAFSNLVGNRPLEEAMQAEFDRLGPPEFDEADRAYAAAIRATLDQGDIRAAFRSAGLPFDPSMDLCDTIVPLDAPRKPAVGSTDVGDVSWVVPTVQAHGATCATGTPFHSWQLTAQGQSPHAHKGMIHAAKVMAATATAALENPDLIARAKADLARRLEGQRYESPIPAEIPPPLDMAKG</sequence>
<dbReference type="EMBL" id="UGVN01000001">
    <property type="protein sequence ID" value="SUE39005.1"/>
    <property type="molecule type" value="Genomic_DNA"/>
</dbReference>
<dbReference type="SUPFAM" id="SSF53187">
    <property type="entry name" value="Zn-dependent exopeptidases"/>
    <property type="match status" value="1"/>
</dbReference>
<dbReference type="PANTHER" id="PTHR30575">
    <property type="entry name" value="PEPTIDASE M20"/>
    <property type="match status" value="1"/>
</dbReference>
<dbReference type="InterPro" id="IPR052030">
    <property type="entry name" value="Peptidase_M20/M20A_hydrolases"/>
</dbReference>